<evidence type="ECO:0000313" key="7">
    <source>
        <dbReference type="EMBL" id="KLO18986.1"/>
    </source>
</evidence>
<dbReference type="AlphaFoldDB" id="A0A0H2SPJ2"/>
<reference evidence="7 8" key="1">
    <citation type="submission" date="2015-04" db="EMBL/GenBank/DDBJ databases">
        <title>Complete genome sequence of Schizopora paradoxa KUC8140, a cosmopolitan wood degrader in East Asia.</title>
        <authorList>
            <consortium name="DOE Joint Genome Institute"/>
            <person name="Min B."/>
            <person name="Park H."/>
            <person name="Jang Y."/>
            <person name="Kim J.-J."/>
            <person name="Kim K.H."/>
            <person name="Pangilinan J."/>
            <person name="Lipzen A."/>
            <person name="Riley R."/>
            <person name="Grigoriev I.V."/>
            <person name="Spatafora J.W."/>
            <person name="Choi I.-G."/>
        </authorList>
    </citation>
    <scope>NUCLEOTIDE SEQUENCE [LARGE SCALE GENOMIC DNA]</scope>
    <source>
        <strain evidence="7 8">KUC8140</strain>
    </source>
</reference>
<dbReference type="InParanoid" id="A0A0H2SPJ2"/>
<feature type="region of interest" description="Disordered" evidence="6">
    <location>
        <begin position="394"/>
        <end position="437"/>
    </location>
</feature>
<evidence type="ECO:0008006" key="9">
    <source>
        <dbReference type="Google" id="ProtNLM"/>
    </source>
</evidence>
<dbReference type="InterPro" id="IPR004345">
    <property type="entry name" value="TB2_DP1_HVA22"/>
</dbReference>
<evidence type="ECO:0000256" key="5">
    <source>
        <dbReference type="ARBA" id="ARBA00023136"/>
    </source>
</evidence>
<feature type="compositionally biased region" description="Low complexity" evidence="6">
    <location>
        <begin position="402"/>
        <end position="412"/>
    </location>
</feature>
<evidence type="ECO:0000256" key="2">
    <source>
        <dbReference type="ARBA" id="ARBA00008573"/>
    </source>
</evidence>
<keyword evidence="3" id="KW-0812">Transmembrane</keyword>
<evidence type="ECO:0000256" key="4">
    <source>
        <dbReference type="ARBA" id="ARBA00022989"/>
    </source>
</evidence>
<dbReference type="PANTHER" id="PTHR12300">
    <property type="entry name" value="HVA22-LIKE PROTEINS"/>
    <property type="match status" value="1"/>
</dbReference>
<name>A0A0H2SPJ2_9AGAM</name>
<evidence type="ECO:0000256" key="3">
    <source>
        <dbReference type="ARBA" id="ARBA00022692"/>
    </source>
</evidence>
<dbReference type="EMBL" id="KQ085890">
    <property type="protein sequence ID" value="KLO18986.1"/>
    <property type="molecule type" value="Genomic_DNA"/>
</dbReference>
<evidence type="ECO:0000313" key="8">
    <source>
        <dbReference type="Proteomes" id="UP000053477"/>
    </source>
</evidence>
<dbReference type="GO" id="GO:0016020">
    <property type="term" value="C:membrane"/>
    <property type="evidence" value="ECO:0007669"/>
    <property type="project" value="UniProtKB-SubCell"/>
</dbReference>
<proteinExistence type="inferred from homology"/>
<feature type="compositionally biased region" description="Low complexity" evidence="6">
    <location>
        <begin position="141"/>
        <end position="150"/>
    </location>
</feature>
<dbReference type="Pfam" id="PF03134">
    <property type="entry name" value="TB2_DP1_HVA22"/>
    <property type="match status" value="1"/>
</dbReference>
<sequence length="454" mass="48455">MLNGLLTKVLVAGAAFIYPGYASFKALSQSPVSQADLERWLMYWSVLGCIGGVEYAAEWILSWIPFYYSLRMTFLLYLLLPQTNGATYVYKTHLEPFLKSHEADVDAWYLRYKTFAYNCVLNHFHTLWKLVAESLKNQARPAPSSDAPADPNSPNPPPLQTVASALVGVVGGLCKVYGPTVLAIGTAVGKQLGNSIKTAVVSVAAQADAALAAAEAKAAEGESTKFPVAVDVVPVLEPVAVVETPAAALEPIPEPPKAPELLHVEIEDAPEEESSAPADEPTKAPDVPAMMAAPQVQQNMYFPEPMAPAQSYMPFPNIAYLPQMLPERLAGDGHFPSQQVHTPIMTYPPMPFLSVSNTQMPHLMAHLDVPSSELPVAEEAAAGLSDAPVMENVATQPKESTEAPAAPPVTAEAPKEMPPPPPPTAAAHSSEAPPVSAHAQPVLMPLLWVPPSMS</sequence>
<organism evidence="7 8">
    <name type="scientific">Schizopora paradoxa</name>
    <dbReference type="NCBI Taxonomy" id="27342"/>
    <lineage>
        <taxon>Eukaryota</taxon>
        <taxon>Fungi</taxon>
        <taxon>Dikarya</taxon>
        <taxon>Basidiomycota</taxon>
        <taxon>Agaricomycotina</taxon>
        <taxon>Agaricomycetes</taxon>
        <taxon>Hymenochaetales</taxon>
        <taxon>Schizoporaceae</taxon>
        <taxon>Schizopora</taxon>
    </lineage>
</organism>
<evidence type="ECO:0000256" key="1">
    <source>
        <dbReference type="ARBA" id="ARBA00004141"/>
    </source>
</evidence>
<dbReference type="Proteomes" id="UP000053477">
    <property type="component" value="Unassembled WGS sequence"/>
</dbReference>
<dbReference type="PANTHER" id="PTHR12300:SF161">
    <property type="entry name" value="RECEPTOR EXPRESSION-ENHANCING PROTEIN"/>
    <property type="match status" value="1"/>
</dbReference>
<dbReference type="STRING" id="27342.A0A0H2SPJ2"/>
<accession>A0A0H2SPJ2</accession>
<protein>
    <recommendedName>
        <fullName evidence="9">Protein YOP1</fullName>
    </recommendedName>
</protein>
<keyword evidence="8" id="KW-1185">Reference proteome</keyword>
<comment type="similarity">
    <text evidence="2">Belongs to the DP1 family.</text>
</comment>
<comment type="subcellular location">
    <subcellularLocation>
        <location evidence="1">Membrane</location>
        <topology evidence="1">Multi-pass membrane protein</topology>
    </subcellularLocation>
</comment>
<keyword evidence="5" id="KW-0472">Membrane</keyword>
<feature type="compositionally biased region" description="Low complexity" evidence="6">
    <location>
        <begin position="425"/>
        <end position="434"/>
    </location>
</feature>
<evidence type="ECO:0000256" key="6">
    <source>
        <dbReference type="SAM" id="MobiDB-lite"/>
    </source>
</evidence>
<keyword evidence="4" id="KW-1133">Transmembrane helix</keyword>
<gene>
    <name evidence="7" type="ORF">SCHPADRAFT_935809</name>
</gene>
<feature type="region of interest" description="Disordered" evidence="6">
    <location>
        <begin position="139"/>
        <end position="158"/>
    </location>
</feature>
<dbReference type="OrthoDB" id="434647at2759"/>